<accession>A0A2Z4FP37</accession>
<dbReference type="KEGG" id="bsed:DN745_16075"/>
<feature type="compositionally biased region" description="Basic and acidic residues" evidence="1">
    <location>
        <begin position="268"/>
        <end position="280"/>
    </location>
</feature>
<reference evidence="2 3" key="1">
    <citation type="submission" date="2018-06" db="EMBL/GenBank/DDBJ databases">
        <title>Lujinxingia sediminis gen. nov. sp. nov., a new facultative anaerobic member of the class Deltaproteobacteria, and proposal of Lujinxingaceae fam. nov.</title>
        <authorList>
            <person name="Guo L.-Y."/>
            <person name="Li C.-M."/>
            <person name="Wang S."/>
            <person name="Du Z.-J."/>
        </authorList>
    </citation>
    <scope>NUCLEOTIDE SEQUENCE [LARGE SCALE GENOMIC DNA]</scope>
    <source>
        <strain evidence="2 3">FA350</strain>
    </source>
</reference>
<feature type="region of interest" description="Disordered" evidence="1">
    <location>
        <begin position="106"/>
        <end position="127"/>
    </location>
</feature>
<organism evidence="2 3">
    <name type="scientific">Bradymonas sediminis</name>
    <dbReference type="NCBI Taxonomy" id="1548548"/>
    <lineage>
        <taxon>Bacteria</taxon>
        <taxon>Deltaproteobacteria</taxon>
        <taxon>Bradymonadales</taxon>
        <taxon>Bradymonadaceae</taxon>
        <taxon>Bradymonas</taxon>
    </lineage>
</organism>
<dbReference type="AlphaFoldDB" id="A0A2Z4FP37"/>
<protein>
    <submittedName>
        <fullName evidence="2">Uncharacterized protein</fullName>
    </submittedName>
</protein>
<dbReference type="EMBL" id="CP030032">
    <property type="protein sequence ID" value="AWV90749.1"/>
    <property type="molecule type" value="Genomic_DNA"/>
</dbReference>
<dbReference type="RefSeq" id="WP_111336381.1">
    <property type="nucleotide sequence ID" value="NZ_CP030032.1"/>
</dbReference>
<dbReference type="Proteomes" id="UP000249799">
    <property type="component" value="Chromosome"/>
</dbReference>
<name>A0A2Z4FP37_9DELT</name>
<evidence type="ECO:0000313" key="2">
    <source>
        <dbReference type="EMBL" id="AWV90749.1"/>
    </source>
</evidence>
<keyword evidence="3" id="KW-1185">Reference proteome</keyword>
<evidence type="ECO:0000256" key="1">
    <source>
        <dbReference type="SAM" id="MobiDB-lite"/>
    </source>
</evidence>
<sequence length="389" mass="44845">MTPKDEISPAFIEARITEFEKRLDRLYREFELYFVGVEKRPPHQGRRDIMRMFRELEQMPMIRTDLRFRFRGLTQRLTTYKTHWTRTERQIEDGTYHRDVARAKARQQRRAEREALEEEETEAHEGEANEFVRHGQATDGAFELGEWDLDDLDLSSLEQEFEQMDKRGEFEKYVGTRKVRQPEPVVEPPAPRSPTYEDPASAPAVDEAIKRQRLAELQAKLGLSTGGGPGPKNPFERSQQGVTQRARPENPSAPGRGADVSKLRKLQRAKERITRAREQAPQETPQARAESALSAARPNRIIQRASAVTPPAATSSGGFSEEKSRKIYNTLLQAKERCKEDTSKLNYDAFRHTIERQRTQIQRTKGARDVDFKVVIKDGRAFLKPETKD</sequence>
<proteinExistence type="predicted"/>
<dbReference type="OrthoDB" id="5498296at2"/>
<evidence type="ECO:0000313" key="3">
    <source>
        <dbReference type="Proteomes" id="UP000249799"/>
    </source>
</evidence>
<dbReference type="NCBIfam" id="NF041621">
    <property type="entry name" value="MXAN_5187_C_dom"/>
    <property type="match status" value="1"/>
</dbReference>
<gene>
    <name evidence="2" type="ORF">DN745_16075</name>
</gene>
<feature type="region of interest" description="Disordered" evidence="1">
    <location>
        <begin position="178"/>
        <end position="297"/>
    </location>
</feature>